<keyword evidence="4" id="KW-1185">Reference proteome</keyword>
<feature type="region of interest" description="Disordered" evidence="1">
    <location>
        <begin position="354"/>
        <end position="411"/>
    </location>
</feature>
<name>A0AAW2AES5_CULAL</name>
<accession>A0AAW2AES5</accession>
<feature type="signal peptide" evidence="2">
    <location>
        <begin position="1"/>
        <end position="28"/>
    </location>
</feature>
<feature type="compositionally biased region" description="Basic and acidic residues" evidence="1">
    <location>
        <begin position="647"/>
        <end position="659"/>
    </location>
</feature>
<evidence type="ECO:0000256" key="2">
    <source>
        <dbReference type="SAM" id="SignalP"/>
    </source>
</evidence>
<sequence>MFLQYYLRLPLVCLVLSVVGCFPELSVGDITENDPKIKKQALENFRSVLPAVQNSMRSTLNVEQFNNQYQLPRINSSPYSLRNYGIAKNPSFSPTEARASADVIYYRSVPNKISSNVNSRNNPVDYSSVKYDGIDAKRSYAFQTVHQEQNPLYFTENQKSSTDMNLAPSLMKKGLVNGMNAADVYRSGSFGYQHISKSKTEMYSDSSRPLGLNEPYLRENISSLPITRLTHSERIPTNYMPGSSTVNHDMRHKSDRNVLFDNVLQNNRQNQKDVPSSMSLSVVRTNQQESKSLPSAFSTGTGVISYENMRDVALSKVFKPPAVQTPIAPVFKMSNSNGGQSILPFKKAQMFSSQRVQVKQSDSERLASPKANSQSSFRNTKSALSSYTDKDIQSTLTQNGYQNKGRSSPNYMPIQMFHSQKKYDHLTSMSAIRPSETNGGRSYKGFLSNENRGIQMQKSSLSNQSKQGTHLTPRMQFAKNTLFSEHARFNLPDTTYHLLMKPSQHNARNRTDLNSSGQSTIQSLLTKNDLLPSPVLGNTMKRVHSVSPSVSGTQGTAKNSGMSSSQNRPYYLTSKKPYAFKGFTFVPTLQISLQNTEMHSGQKPFINSSSNVQYAPARPRSALSALAPKPLIHNSYEKTLFQFKDIETSKEKQPDRDQTDSFDNGPQRETVSSTEAASNTMTDAPKHHVRAQALAMKVTGTNTSAGLGTNNGAGSLQNHLKIGYDGLQLDEVQSKTSQRWISSKFSSAQNTPAQTESNQGEIPTVRSSNARFAGPNMYSASMKSSTSHENPTSELVLPIYKSSLMNKVTGYSRIGNAVIQPLRQYNVKEHEGLVNPAKEIKDRNSVGVTKSNISESYSATQLRPTSSIVIGRRVEVTQEGTGFGEYSNQNIYAIPSSPSAIYRSADVNSLKTNSLSTIYRSANKLYSKSNIQQANVTSDWTNKMTKISNTDIDLSAVGVSQASRPTSSFVLGRYVNKVSTKSNLNVSSTKTGLNYYKPVRFSDIAGSASFTKLRSADSRVKGEKYLGVQNGSTSTPRMEEGFKELLFDTTIGSSSMTSALQNETDESTVDLSGPELTPTAAIDTTTESQQSFTEEYTLPQPTVYFSEPQLDHTTPTAEDIEGTFIPTLLVTVPLG</sequence>
<evidence type="ECO:0000256" key="1">
    <source>
        <dbReference type="SAM" id="MobiDB-lite"/>
    </source>
</evidence>
<evidence type="ECO:0000313" key="4">
    <source>
        <dbReference type="Proteomes" id="UP001479290"/>
    </source>
</evidence>
<feature type="region of interest" description="Disordered" evidence="1">
    <location>
        <begin position="545"/>
        <end position="568"/>
    </location>
</feature>
<evidence type="ECO:0000313" key="3">
    <source>
        <dbReference type="EMBL" id="KAK9972181.1"/>
    </source>
</evidence>
<feature type="compositionally biased region" description="Polar residues" evidence="1">
    <location>
        <begin position="661"/>
        <end position="682"/>
    </location>
</feature>
<dbReference type="AlphaFoldDB" id="A0AAW2AES5"/>
<comment type="caution">
    <text evidence="3">The sequence shown here is derived from an EMBL/GenBank/DDBJ whole genome shotgun (WGS) entry which is preliminary data.</text>
</comment>
<dbReference type="EMBL" id="JAWDJR010000007">
    <property type="protein sequence ID" value="KAK9972181.1"/>
    <property type="molecule type" value="Genomic_DNA"/>
</dbReference>
<organism evidence="3 4">
    <name type="scientific">Culter alburnus</name>
    <name type="common">Topmouth culter</name>
    <dbReference type="NCBI Taxonomy" id="194366"/>
    <lineage>
        <taxon>Eukaryota</taxon>
        <taxon>Metazoa</taxon>
        <taxon>Chordata</taxon>
        <taxon>Craniata</taxon>
        <taxon>Vertebrata</taxon>
        <taxon>Euteleostomi</taxon>
        <taxon>Actinopterygii</taxon>
        <taxon>Neopterygii</taxon>
        <taxon>Teleostei</taxon>
        <taxon>Ostariophysi</taxon>
        <taxon>Cypriniformes</taxon>
        <taxon>Xenocyprididae</taxon>
        <taxon>Xenocypridinae</taxon>
        <taxon>Culter</taxon>
    </lineage>
</organism>
<dbReference type="Proteomes" id="UP001479290">
    <property type="component" value="Unassembled WGS sequence"/>
</dbReference>
<feature type="region of interest" description="Disordered" evidence="1">
    <location>
        <begin position="647"/>
        <end position="686"/>
    </location>
</feature>
<feature type="compositionally biased region" description="Polar residues" evidence="1">
    <location>
        <begin position="546"/>
        <end position="568"/>
    </location>
</feature>
<protein>
    <submittedName>
        <fullName evidence="3">Uncharacterized protein</fullName>
    </submittedName>
</protein>
<proteinExistence type="predicted"/>
<keyword evidence="2" id="KW-0732">Signal</keyword>
<feature type="chain" id="PRO_5043318274" evidence="2">
    <location>
        <begin position="29"/>
        <end position="1135"/>
    </location>
</feature>
<gene>
    <name evidence="3" type="ORF">ABG768_025505</name>
</gene>
<feature type="region of interest" description="Disordered" evidence="1">
    <location>
        <begin position="743"/>
        <end position="762"/>
    </location>
</feature>
<reference evidence="3 4" key="1">
    <citation type="submission" date="2024-05" db="EMBL/GenBank/DDBJ databases">
        <title>A high-quality chromosomal-level genome assembly of Topmouth culter (Culter alburnus).</title>
        <authorList>
            <person name="Zhao H."/>
        </authorList>
    </citation>
    <scope>NUCLEOTIDE SEQUENCE [LARGE SCALE GENOMIC DNA]</scope>
    <source>
        <strain evidence="3">CATC2023</strain>
        <tissue evidence="3">Muscle</tissue>
    </source>
</reference>
<feature type="compositionally biased region" description="Polar residues" evidence="1">
    <location>
        <begin position="370"/>
        <end position="410"/>
    </location>
</feature>